<reference evidence="3 4" key="1">
    <citation type="submission" date="2018-01" db="EMBL/GenBank/DDBJ databases">
        <title>Genomic Encyclopedia of Archaeal and Bacterial Type Strains, Phase II (KMG-II): from individual species to whole genera.</title>
        <authorList>
            <person name="Goeker M."/>
        </authorList>
    </citation>
    <scope>NUCLEOTIDE SEQUENCE [LARGE SCALE GENOMIC DNA]</scope>
    <source>
        <strain evidence="3 4">DSM 17023</strain>
    </source>
</reference>
<accession>A0A2S3V1K1</accession>
<dbReference type="Gene3D" id="1.10.287.660">
    <property type="entry name" value="Helix hairpin bin"/>
    <property type="match status" value="1"/>
</dbReference>
<evidence type="ECO:0000256" key="1">
    <source>
        <dbReference type="ARBA" id="ARBA00023231"/>
    </source>
</evidence>
<dbReference type="AlphaFoldDB" id="A0A2S3V1K1"/>
<keyword evidence="4" id="KW-1185">Reference proteome</keyword>
<evidence type="ECO:0000313" key="3">
    <source>
        <dbReference type="EMBL" id="POF33842.1"/>
    </source>
</evidence>
<keyword evidence="1" id="KW-0535">Nitrogen fixation</keyword>
<dbReference type="EMBL" id="PPCN01000001">
    <property type="protein sequence ID" value="POF33842.1"/>
    <property type="molecule type" value="Genomic_DNA"/>
</dbReference>
<dbReference type="PIRSF" id="PIRSF037676">
    <property type="entry name" value="DUF683"/>
    <property type="match status" value="1"/>
</dbReference>
<gene>
    <name evidence="3" type="ORF">CLV41_101291</name>
</gene>
<dbReference type="InterPro" id="IPR029012">
    <property type="entry name" value="Helix_hairpin_bin_sf"/>
</dbReference>
<sequence length="65" mass="7393">MSDVETLKAEVKKLSSRAVALKMDLHDLAEDLPVNWQSILDVAQKTYSTYETLETKRAELKQLEA</sequence>
<comment type="caution">
    <text evidence="3">The sequence shown here is derived from an EMBL/GenBank/DDBJ whole genome shotgun (WGS) entry which is preliminary data.</text>
</comment>
<dbReference type="Proteomes" id="UP000236959">
    <property type="component" value="Unassembled WGS sequence"/>
</dbReference>
<dbReference type="OrthoDB" id="3216579at2"/>
<dbReference type="RefSeq" id="WP_103220501.1">
    <property type="nucleotide sequence ID" value="NZ_PPCN01000001.1"/>
</dbReference>
<evidence type="ECO:0000256" key="2">
    <source>
        <dbReference type="ARBA" id="ARBA00044954"/>
    </source>
</evidence>
<evidence type="ECO:0000313" key="4">
    <source>
        <dbReference type="Proteomes" id="UP000236959"/>
    </source>
</evidence>
<name>A0A2S3V1K1_9HYPH</name>
<dbReference type="Pfam" id="PF05082">
    <property type="entry name" value="Rop-like"/>
    <property type="match status" value="1"/>
</dbReference>
<dbReference type="InterPro" id="IPR007774">
    <property type="entry name" value="Put_N_fixation"/>
</dbReference>
<comment type="similarity">
    <text evidence="2">Belongs to the UPF0437 family.</text>
</comment>
<proteinExistence type="inferred from homology"/>
<protein>
    <submittedName>
        <fullName evidence="3">Uncharacterized protein</fullName>
    </submittedName>
</protein>
<organism evidence="3 4">
    <name type="scientific">Roseibium marinum</name>
    <dbReference type="NCBI Taxonomy" id="281252"/>
    <lineage>
        <taxon>Bacteria</taxon>
        <taxon>Pseudomonadati</taxon>
        <taxon>Pseudomonadota</taxon>
        <taxon>Alphaproteobacteria</taxon>
        <taxon>Hyphomicrobiales</taxon>
        <taxon>Stappiaceae</taxon>
        <taxon>Roseibium</taxon>
    </lineage>
</organism>